<comment type="similarity">
    <text evidence="1">Belongs to the SufE family.</text>
</comment>
<gene>
    <name evidence="3" type="ORF">LX59_02033</name>
</gene>
<dbReference type="PANTHER" id="PTHR43597">
    <property type="entry name" value="SULFUR ACCEPTOR PROTEIN CSDE"/>
    <property type="match status" value="1"/>
</dbReference>
<dbReference type="Proteomes" id="UP000319627">
    <property type="component" value="Unassembled WGS sequence"/>
</dbReference>
<keyword evidence="4" id="KW-1185">Reference proteome</keyword>
<evidence type="ECO:0000313" key="3">
    <source>
        <dbReference type="EMBL" id="TWH64688.1"/>
    </source>
</evidence>
<reference evidence="3 4" key="1">
    <citation type="submission" date="2019-07" db="EMBL/GenBank/DDBJ databases">
        <title>Genomic Encyclopedia of Type Strains, Phase I: the one thousand microbial genomes (KMG-I) project.</title>
        <authorList>
            <person name="Kyrpides N."/>
        </authorList>
    </citation>
    <scope>NUCLEOTIDE SEQUENCE [LARGE SCALE GENOMIC DNA]</scope>
    <source>
        <strain evidence="3 4">DSM 375</strain>
    </source>
</reference>
<dbReference type="Pfam" id="PF02657">
    <property type="entry name" value="SufE"/>
    <property type="match status" value="1"/>
</dbReference>
<comment type="caution">
    <text evidence="3">The sequence shown here is derived from an EMBL/GenBank/DDBJ whole genome shotgun (WGS) entry which is preliminary data.</text>
</comment>
<evidence type="ECO:0000313" key="4">
    <source>
        <dbReference type="Proteomes" id="UP000319627"/>
    </source>
</evidence>
<name>A0A562I1X8_9GAMM</name>
<dbReference type="RefSeq" id="WP_144571738.1">
    <property type="nucleotide sequence ID" value="NZ_VLKG01000007.1"/>
</dbReference>
<feature type="domain" description="Fe-S metabolism associated" evidence="2">
    <location>
        <begin position="15"/>
        <end position="134"/>
    </location>
</feature>
<organism evidence="3 4">
    <name type="scientific">Azomonas agilis</name>
    <dbReference type="NCBI Taxonomy" id="116849"/>
    <lineage>
        <taxon>Bacteria</taxon>
        <taxon>Pseudomonadati</taxon>
        <taxon>Pseudomonadota</taxon>
        <taxon>Gammaproteobacteria</taxon>
        <taxon>Pseudomonadales</taxon>
        <taxon>Pseudomonadaceae</taxon>
        <taxon>Azomonas</taxon>
    </lineage>
</organism>
<evidence type="ECO:0000259" key="2">
    <source>
        <dbReference type="Pfam" id="PF02657"/>
    </source>
</evidence>
<evidence type="ECO:0000256" key="1">
    <source>
        <dbReference type="ARBA" id="ARBA00010282"/>
    </source>
</evidence>
<dbReference type="Gene3D" id="3.90.1010.10">
    <property type="match status" value="1"/>
</dbReference>
<dbReference type="InterPro" id="IPR003808">
    <property type="entry name" value="Fe-S_metab-assoc_dom"/>
</dbReference>
<sequence length="140" mass="15892">MTSVSLPAQAQQALSEFQQYKSWEQRSRLLLRWAEHLEPFPSEAQCETNRVLGCETKVWLTAHQCKGVWHFQASSEARLLRGLLALLLVRINGISATELAQLDVQDWFQQLGLAHQISSSRNNGLNAVIQRIQKLMQAPV</sequence>
<protein>
    <submittedName>
        <fullName evidence="3">Cysteine desulfuration protein SufE</fullName>
    </submittedName>
</protein>
<accession>A0A562I1X8</accession>
<dbReference type="SUPFAM" id="SSF82649">
    <property type="entry name" value="SufE/NifU"/>
    <property type="match status" value="1"/>
</dbReference>
<dbReference type="EMBL" id="VLKG01000007">
    <property type="protein sequence ID" value="TWH64688.1"/>
    <property type="molecule type" value="Genomic_DNA"/>
</dbReference>
<dbReference type="PANTHER" id="PTHR43597:SF5">
    <property type="entry name" value="SUFE-LIKE PROTEIN 2, CHLOROPLASTIC"/>
    <property type="match status" value="1"/>
</dbReference>
<dbReference type="OrthoDB" id="9799320at2"/>
<dbReference type="AlphaFoldDB" id="A0A562I1X8"/>
<proteinExistence type="inferred from homology"/>